<comment type="caution">
    <text evidence="1">The sequence shown here is derived from an EMBL/GenBank/DDBJ whole genome shotgun (WGS) entry which is preliminary data.</text>
</comment>
<organism evidence="1 2">
    <name type="scientific">Coniochaeta hoffmannii</name>
    <dbReference type="NCBI Taxonomy" id="91930"/>
    <lineage>
        <taxon>Eukaryota</taxon>
        <taxon>Fungi</taxon>
        <taxon>Dikarya</taxon>
        <taxon>Ascomycota</taxon>
        <taxon>Pezizomycotina</taxon>
        <taxon>Sordariomycetes</taxon>
        <taxon>Sordariomycetidae</taxon>
        <taxon>Coniochaetales</taxon>
        <taxon>Coniochaetaceae</taxon>
        <taxon>Coniochaeta</taxon>
    </lineage>
</organism>
<protein>
    <submittedName>
        <fullName evidence="1">Uncharacterized protein</fullName>
    </submittedName>
</protein>
<proteinExistence type="predicted"/>
<dbReference type="EMBL" id="JANBVN010000074">
    <property type="protein sequence ID" value="KAJ9150090.1"/>
    <property type="molecule type" value="Genomic_DNA"/>
</dbReference>
<evidence type="ECO:0000313" key="1">
    <source>
        <dbReference type="EMBL" id="KAJ9150090.1"/>
    </source>
</evidence>
<evidence type="ECO:0000313" key="2">
    <source>
        <dbReference type="Proteomes" id="UP001174691"/>
    </source>
</evidence>
<sequence length="162" mass="17733">MADYQRLLNVCYYKRSVALAAPREYHELVAWTHAYFGIPPAQVICFYTRFIFNEGPEIVEMSASAYSWVPHGQRIWVGMDSVLAFLTQYRPGPQPPVPAQAEEGYRNQQGGNAGGMELARPQDLQVSGPVNNSVGSYGADAAQPAVVDVRLLAKYGGGHGTL</sequence>
<dbReference type="AlphaFoldDB" id="A0AA38RT69"/>
<accession>A0AA38RT69</accession>
<dbReference type="Proteomes" id="UP001174691">
    <property type="component" value="Unassembled WGS sequence"/>
</dbReference>
<reference evidence="1" key="1">
    <citation type="submission" date="2022-07" db="EMBL/GenBank/DDBJ databases">
        <title>Fungi with potential for degradation of polypropylene.</title>
        <authorList>
            <person name="Gostincar C."/>
        </authorList>
    </citation>
    <scope>NUCLEOTIDE SEQUENCE</scope>
    <source>
        <strain evidence="1">EXF-13287</strain>
    </source>
</reference>
<name>A0AA38RT69_9PEZI</name>
<keyword evidence="2" id="KW-1185">Reference proteome</keyword>
<gene>
    <name evidence="1" type="ORF">NKR19_g5426</name>
</gene>